<dbReference type="Gene3D" id="3.40.50.2300">
    <property type="match status" value="1"/>
</dbReference>
<dbReference type="SMART" id="SM00448">
    <property type="entry name" value="REC"/>
    <property type="match status" value="1"/>
</dbReference>
<dbReference type="SUPFAM" id="SSF52172">
    <property type="entry name" value="CheY-like"/>
    <property type="match status" value="1"/>
</dbReference>
<evidence type="ECO:0000313" key="4">
    <source>
        <dbReference type="EMBL" id="OGM26319.1"/>
    </source>
</evidence>
<dbReference type="AlphaFoldDB" id="A0A1F7YHH2"/>
<dbReference type="PANTHER" id="PTHR44591">
    <property type="entry name" value="STRESS RESPONSE REGULATOR PROTEIN 1"/>
    <property type="match status" value="1"/>
</dbReference>
<dbReference type="EMBL" id="MGGL01000014">
    <property type="protein sequence ID" value="OGM26319.1"/>
    <property type="molecule type" value="Genomic_DNA"/>
</dbReference>
<dbReference type="InterPro" id="IPR001789">
    <property type="entry name" value="Sig_transdc_resp-reg_receiver"/>
</dbReference>
<gene>
    <name evidence="4" type="ORF">A2628_03710</name>
</gene>
<name>A0A1F7YHH2_9BACT</name>
<dbReference type="InterPro" id="IPR050595">
    <property type="entry name" value="Bact_response_regulator"/>
</dbReference>
<dbReference type="PROSITE" id="PS50110">
    <property type="entry name" value="RESPONSE_REGULATORY"/>
    <property type="match status" value="1"/>
</dbReference>
<dbReference type="PANTHER" id="PTHR44591:SF3">
    <property type="entry name" value="RESPONSE REGULATORY DOMAIN-CONTAINING PROTEIN"/>
    <property type="match status" value="1"/>
</dbReference>
<sequence>MAKVLIVEDEDIIARMYQEALKFDGFDVTVALGGLDGLTKVKSEKPDVVLLDIMMPEPDGIEVLEKIKADPDIAGIPVVMLTNLSGKHDAELAKAKGALDYWVKCDVKVKGLGKKVQAILRP</sequence>
<dbReference type="Proteomes" id="UP000179221">
    <property type="component" value="Unassembled WGS sequence"/>
</dbReference>
<proteinExistence type="predicted"/>
<feature type="modified residue" description="4-aspartylphosphate" evidence="2">
    <location>
        <position position="52"/>
    </location>
</feature>
<evidence type="ECO:0000256" key="1">
    <source>
        <dbReference type="ARBA" id="ARBA00022553"/>
    </source>
</evidence>
<keyword evidence="1 2" id="KW-0597">Phosphoprotein</keyword>
<protein>
    <recommendedName>
        <fullName evidence="3">Response regulatory domain-containing protein</fullName>
    </recommendedName>
</protein>
<feature type="domain" description="Response regulatory" evidence="3">
    <location>
        <begin position="3"/>
        <end position="119"/>
    </location>
</feature>
<organism evidence="4 5">
    <name type="scientific">Candidatus Woesebacteria bacterium RIFCSPHIGHO2_01_FULL_40_22</name>
    <dbReference type="NCBI Taxonomy" id="1802499"/>
    <lineage>
        <taxon>Bacteria</taxon>
        <taxon>Candidatus Woeseibacteriota</taxon>
    </lineage>
</organism>
<dbReference type="CDD" id="cd17574">
    <property type="entry name" value="REC_OmpR"/>
    <property type="match status" value="1"/>
</dbReference>
<dbReference type="InterPro" id="IPR011006">
    <property type="entry name" value="CheY-like_superfamily"/>
</dbReference>
<evidence type="ECO:0000313" key="5">
    <source>
        <dbReference type="Proteomes" id="UP000179221"/>
    </source>
</evidence>
<reference evidence="4 5" key="1">
    <citation type="journal article" date="2016" name="Nat. Commun.">
        <title>Thousands of microbial genomes shed light on interconnected biogeochemical processes in an aquifer system.</title>
        <authorList>
            <person name="Anantharaman K."/>
            <person name="Brown C.T."/>
            <person name="Hug L.A."/>
            <person name="Sharon I."/>
            <person name="Castelle C.J."/>
            <person name="Probst A.J."/>
            <person name="Thomas B.C."/>
            <person name="Singh A."/>
            <person name="Wilkins M.J."/>
            <person name="Karaoz U."/>
            <person name="Brodie E.L."/>
            <person name="Williams K.H."/>
            <person name="Hubbard S.S."/>
            <person name="Banfield J.F."/>
        </authorList>
    </citation>
    <scope>NUCLEOTIDE SEQUENCE [LARGE SCALE GENOMIC DNA]</scope>
</reference>
<comment type="caution">
    <text evidence="4">The sequence shown here is derived from an EMBL/GenBank/DDBJ whole genome shotgun (WGS) entry which is preliminary data.</text>
</comment>
<evidence type="ECO:0000256" key="2">
    <source>
        <dbReference type="PROSITE-ProRule" id="PRU00169"/>
    </source>
</evidence>
<evidence type="ECO:0000259" key="3">
    <source>
        <dbReference type="PROSITE" id="PS50110"/>
    </source>
</evidence>
<dbReference type="GO" id="GO:0000160">
    <property type="term" value="P:phosphorelay signal transduction system"/>
    <property type="evidence" value="ECO:0007669"/>
    <property type="project" value="InterPro"/>
</dbReference>
<dbReference type="Pfam" id="PF00072">
    <property type="entry name" value="Response_reg"/>
    <property type="match status" value="1"/>
</dbReference>
<accession>A0A1F7YHH2</accession>